<dbReference type="Proteomes" id="UP000000605">
    <property type="component" value="Chromosome 2"/>
</dbReference>
<keyword evidence="4" id="KW-1185">Reference proteome</keyword>
<evidence type="ECO:0000313" key="3">
    <source>
        <dbReference type="EMBL" id="CAH37830.1"/>
    </source>
</evidence>
<dbReference type="KEGG" id="bps:BPSS0380B"/>
<dbReference type="EMBL" id="BX571966">
    <property type="protein sequence ID" value="CAH37830.1"/>
    <property type="molecule type" value="Genomic_DNA"/>
</dbReference>
<keyword evidence="2" id="KW-0812">Transmembrane</keyword>
<organism evidence="3 4">
    <name type="scientific">Burkholderia pseudomallei (strain K96243)</name>
    <dbReference type="NCBI Taxonomy" id="272560"/>
    <lineage>
        <taxon>Bacteria</taxon>
        <taxon>Pseudomonadati</taxon>
        <taxon>Pseudomonadota</taxon>
        <taxon>Betaproteobacteria</taxon>
        <taxon>Burkholderiales</taxon>
        <taxon>Burkholderiaceae</taxon>
        <taxon>Burkholderia</taxon>
        <taxon>pseudomallei group</taxon>
    </lineage>
</organism>
<proteinExistence type="predicted"/>
<gene>
    <name evidence="3" type="ORF">BPSS0380B</name>
</gene>
<evidence type="ECO:0000313" key="4">
    <source>
        <dbReference type="Proteomes" id="UP000000605"/>
    </source>
</evidence>
<accession>Q63NB7</accession>
<feature type="region of interest" description="Disordered" evidence="1">
    <location>
        <begin position="1"/>
        <end position="23"/>
    </location>
</feature>
<keyword evidence="2" id="KW-1133">Transmembrane helix</keyword>
<reference evidence="3 4" key="1">
    <citation type="journal article" date="2004" name="Proc. Natl. Acad. Sci. U.S.A.">
        <title>Genomic plasticity of the causative agent of melioidosis, Burkholderia pseudomallei.</title>
        <authorList>
            <person name="Holden M.T.G."/>
            <person name="Titball R.W."/>
            <person name="Peacock S.J."/>
            <person name="Cerdeno-Tarraga A.M."/>
            <person name="Atkins T."/>
            <person name="Crossman L.C."/>
            <person name="Pitt T."/>
            <person name="Churcher C."/>
            <person name="Mungall K."/>
            <person name="Bentley S.D."/>
            <person name="Sebaihia M."/>
            <person name="Thomson N.R."/>
            <person name="Bason N."/>
            <person name="Beacham I.R."/>
            <person name="Brooks K."/>
            <person name="Brown K.A."/>
            <person name="Brown N.F."/>
            <person name="Challis G.L."/>
            <person name="Cherevach I."/>
            <person name="Chillingworth T."/>
            <person name="Cronin A."/>
            <person name="Crosset B."/>
            <person name="Davis P."/>
            <person name="DeShazer D."/>
            <person name="Feltwell T."/>
            <person name="Fraser A."/>
            <person name="Hance Z."/>
            <person name="Hauser H."/>
            <person name="Holroyd S."/>
            <person name="Jagels K."/>
            <person name="Keith K.E."/>
            <person name="Maddison M."/>
            <person name="Moule S."/>
            <person name="Price C."/>
            <person name="Quail M.A."/>
            <person name="Rabbinowitsch E."/>
            <person name="Rutherford K."/>
            <person name="Sanders M."/>
            <person name="Simmonds M."/>
            <person name="Songsivilai S."/>
            <person name="Stevens K."/>
            <person name="Tumapa S."/>
            <person name="Vesaratchavest M."/>
            <person name="Whitehead S."/>
            <person name="Yeats C."/>
            <person name="Barrell B.G."/>
            <person name="Oyston P.C.F."/>
            <person name="Parkhill J."/>
        </authorList>
    </citation>
    <scope>NUCLEOTIDE SEQUENCE [LARGE SCALE GENOMIC DNA]</scope>
    <source>
        <strain evidence="3 4">K96243</strain>
    </source>
</reference>
<feature type="transmembrane region" description="Helical" evidence="2">
    <location>
        <begin position="45"/>
        <end position="66"/>
    </location>
</feature>
<evidence type="ECO:0000256" key="1">
    <source>
        <dbReference type="SAM" id="MobiDB-lite"/>
    </source>
</evidence>
<keyword evidence="2" id="KW-0472">Membrane</keyword>
<dbReference type="AlphaFoldDB" id="Q63NB7"/>
<protein>
    <submittedName>
        <fullName evidence="3">Uncharacterized protein</fullName>
    </submittedName>
</protein>
<evidence type="ECO:0000256" key="2">
    <source>
        <dbReference type="SAM" id="Phobius"/>
    </source>
</evidence>
<name>Q63NB7_BURPS</name>
<sequence length="108" mass="11954">MALRPPRYSAQARSKSGGRQEVPLPRNTVIRYQGRHGVAAGEHLAGLWVVIATISLSLGFNSPYIVYYARHCADRKCNHPRSNSKVVRGLKMVKEAAAIGRTRRTARA</sequence>